<proteinExistence type="predicted"/>
<evidence type="ECO:0000256" key="5">
    <source>
        <dbReference type="SAM" id="Phobius"/>
    </source>
</evidence>
<dbReference type="GO" id="GO:0005829">
    <property type="term" value="C:cytosol"/>
    <property type="evidence" value="ECO:0007669"/>
    <property type="project" value="TreeGrafter"/>
</dbReference>
<feature type="transmembrane region" description="Helical" evidence="5">
    <location>
        <begin position="737"/>
        <end position="758"/>
    </location>
</feature>
<evidence type="ECO:0000313" key="7">
    <source>
        <dbReference type="Ensembl" id="ENSUMAP00000031941"/>
    </source>
</evidence>
<dbReference type="SUPFAM" id="SSF48371">
    <property type="entry name" value="ARM repeat"/>
    <property type="match status" value="1"/>
</dbReference>
<keyword evidence="3 5" id="KW-1133">Transmembrane helix</keyword>
<dbReference type="InterPro" id="IPR039868">
    <property type="entry name" value="ARMD3-like"/>
</dbReference>
<reference evidence="7" key="1">
    <citation type="submission" date="2019-03" db="UniProtKB">
        <authorList>
            <consortium name="Ensembl"/>
        </authorList>
    </citation>
    <scope>IDENTIFICATION</scope>
</reference>
<name>A0A452VE70_URSMA</name>
<dbReference type="SMART" id="SM01158">
    <property type="entry name" value="DUF1741"/>
    <property type="match status" value="1"/>
</dbReference>
<sequence>MQLPSSGSNVFKKCICITRLYLKKLLLQLASRRHSTDSSFANVFLAVHFGSCSPCDACWEPWSEPASGNGRGRTYHAAGFRTRRGTVGLGEGSVEVGSASVSPEERRRRWRRERAGLGAARVVEEEPGVDSLTMAQVEKRGGLLRKSSASKKPLKEKVVLMYDEIFMTEDPSKCSPRFWEELFLMKVNLEYLEGKLESLDGEELMKIKDNINCLFQHCIQALGEEHPIRVVNALQTLCALIRGVHQKNKSTSGFDIINMLMGFDKAELCMKNLMESLDSLLCAEGSESLKSLCLKLLLCLVTVTDNISQNTILEYVMINSIFEAILQILSHPPSRREHGYDAVVLLALLVNYRKYESVNPYIVKLSIVDDEATLNGMGLVIAQALSEYNRQYKDKEEEHQSGFFSALTNMVGSMFIADAHEKISVQTNEAILLALYEAVHLNRNFITVLAQSHPEMGLVTTPVSPAPTTPATPLGTTPPSSDVISSVELPLDADVQTSNLLITFLKYSSIVMQDTKDEHRLHSGKLCLIILTCIAEDQYANAFLHDDNMNFRVNLHRMPMRHRKKAADKNLPCRPLVCAVLDLMVEFIVTHMMKEFPMDLYVRCIQVVHKLLCYQKKCRVRLHYTWRELWSALINLLKFLMSNETVLLAKHNIFTLALMIVNLFNMFITYGDTFLPTPSSYDELYYEIIRMHQSFDNLYSMVLRLSTNAGQWKEAASKVTHALVNISSSHLLALWRWPAFAGTAVLGPLGMCCFLIIIDPKVRQKVSFSPEKWLIFFLLQKELLLESIDT</sequence>
<evidence type="ECO:0000256" key="2">
    <source>
        <dbReference type="ARBA" id="ARBA00022692"/>
    </source>
</evidence>
<gene>
    <name evidence="7" type="primary">ARMH3</name>
</gene>
<protein>
    <submittedName>
        <fullName evidence="7">Armadillo like helical domain containing 3</fullName>
    </submittedName>
</protein>
<dbReference type="Pfam" id="PF08427">
    <property type="entry name" value="ARMH3_C"/>
    <property type="match status" value="1"/>
</dbReference>
<dbReference type="GeneTree" id="ENSGT00390000002554"/>
<feature type="domain" description="Armadillo-like helical" evidence="6">
    <location>
        <begin position="568"/>
        <end position="766"/>
    </location>
</feature>
<dbReference type="GO" id="GO:0016020">
    <property type="term" value="C:membrane"/>
    <property type="evidence" value="ECO:0007669"/>
    <property type="project" value="UniProtKB-SubCell"/>
</dbReference>
<evidence type="ECO:0000256" key="3">
    <source>
        <dbReference type="ARBA" id="ARBA00022989"/>
    </source>
</evidence>
<dbReference type="InterPro" id="IPR016024">
    <property type="entry name" value="ARM-type_fold"/>
</dbReference>
<organism evidence="7">
    <name type="scientific">Ursus maritimus</name>
    <name type="common">Polar bear</name>
    <name type="synonym">Thalarctos maritimus</name>
    <dbReference type="NCBI Taxonomy" id="29073"/>
    <lineage>
        <taxon>Eukaryota</taxon>
        <taxon>Metazoa</taxon>
        <taxon>Chordata</taxon>
        <taxon>Craniata</taxon>
        <taxon>Vertebrata</taxon>
        <taxon>Euteleostomi</taxon>
        <taxon>Mammalia</taxon>
        <taxon>Eutheria</taxon>
        <taxon>Laurasiatheria</taxon>
        <taxon>Carnivora</taxon>
        <taxon>Caniformia</taxon>
        <taxon>Ursidae</taxon>
        <taxon>Ursus</taxon>
    </lineage>
</organism>
<dbReference type="AlphaFoldDB" id="A0A452VE70"/>
<dbReference type="PANTHER" id="PTHR13608">
    <property type="entry name" value="ARMADILLO-LIKE HELICAL DOMAIN-CONTAINING PROTEIN 3"/>
    <property type="match status" value="1"/>
</dbReference>
<dbReference type="Ensembl" id="ENSUMAT00000037751.1">
    <property type="protein sequence ID" value="ENSUMAP00000031941.1"/>
    <property type="gene ID" value="ENSUMAG00000023027.1"/>
</dbReference>
<evidence type="ECO:0000256" key="1">
    <source>
        <dbReference type="ARBA" id="ARBA00004370"/>
    </source>
</evidence>
<keyword evidence="4 5" id="KW-0472">Membrane</keyword>
<dbReference type="PANTHER" id="PTHR13608:SF3">
    <property type="entry name" value="ARMADILLO-LIKE HELICAL DOMAIN-CONTAINING PROTEIN 3"/>
    <property type="match status" value="1"/>
</dbReference>
<comment type="subcellular location">
    <subcellularLocation>
        <location evidence="1">Membrane</location>
    </subcellularLocation>
</comment>
<evidence type="ECO:0000256" key="4">
    <source>
        <dbReference type="ARBA" id="ARBA00023136"/>
    </source>
</evidence>
<dbReference type="InterPro" id="IPR013636">
    <property type="entry name" value="ARMH3_C"/>
</dbReference>
<accession>A0A452VE70</accession>
<keyword evidence="2 5" id="KW-0812">Transmembrane</keyword>
<evidence type="ECO:0000259" key="6">
    <source>
        <dbReference type="SMART" id="SM01158"/>
    </source>
</evidence>